<dbReference type="AlphaFoldDB" id="A0A1H7YHH4"/>
<keyword evidence="3" id="KW-1185">Reference proteome</keyword>
<dbReference type="InterPro" id="IPR023089">
    <property type="entry name" value="YozE_SAM-like"/>
</dbReference>
<dbReference type="RefSeq" id="WP_089999535.1">
    <property type="nucleotide sequence ID" value="NZ_FOBV01000003.1"/>
</dbReference>
<dbReference type="SUPFAM" id="SSF140652">
    <property type="entry name" value="YozE-like"/>
    <property type="match status" value="1"/>
</dbReference>
<evidence type="ECO:0000259" key="1">
    <source>
        <dbReference type="Pfam" id="PF06855"/>
    </source>
</evidence>
<sequence>MESHNHTINFYKLESKKLKRELGIRHIEALHITAKKYGFSNWTHCLRSFDAKPEPSDNIIAHITFTDWLSKKVNRNSPLGDLARDVKTDSTWPSFDSFEQYESYLRSKGAAREAMYALKNAWKSYNANLKRSLLPNKDKIIAKILTPKNDIRKIVFVKNIIPLHYSKRIPEKFNVGDEAWISNDGRKAIPVIITEVDERHYSFRVERPLKNAGDEYYYRLDEVRSTPELACLNRLTS</sequence>
<dbReference type="EMBL" id="FOBV01000003">
    <property type="protein sequence ID" value="SEM45334.1"/>
    <property type="molecule type" value="Genomic_DNA"/>
</dbReference>
<protein>
    <submittedName>
        <fullName evidence="2">YozE SAM-like fold</fullName>
    </submittedName>
</protein>
<proteinExistence type="predicted"/>
<dbReference type="InterPro" id="IPR036806">
    <property type="entry name" value="YozE_SAM-like_sf"/>
</dbReference>
<gene>
    <name evidence="2" type="ORF">SAMN05421856_103322</name>
</gene>
<name>A0A1H7YHH4_9FLAO</name>
<reference evidence="3" key="1">
    <citation type="submission" date="2016-10" db="EMBL/GenBank/DDBJ databases">
        <authorList>
            <person name="Varghese N."/>
            <person name="Submissions S."/>
        </authorList>
    </citation>
    <scope>NUCLEOTIDE SEQUENCE [LARGE SCALE GENOMIC DNA]</scope>
    <source>
        <strain evidence="3">DSM 17453</strain>
    </source>
</reference>
<evidence type="ECO:0000313" key="2">
    <source>
        <dbReference type="EMBL" id="SEM45334.1"/>
    </source>
</evidence>
<dbReference type="Proteomes" id="UP000199450">
    <property type="component" value="Unassembled WGS sequence"/>
</dbReference>
<dbReference type="Gene3D" id="1.10.150.260">
    <property type="entry name" value="YozE SAM-like"/>
    <property type="match status" value="1"/>
</dbReference>
<dbReference type="STRING" id="295069.SAMN05421856_103322"/>
<accession>A0A1H7YHH4</accession>
<dbReference type="Pfam" id="PF06855">
    <property type="entry name" value="YozE_SAM_like"/>
    <property type="match status" value="1"/>
</dbReference>
<feature type="domain" description="YozE SAM-like" evidence="1">
    <location>
        <begin position="64"/>
        <end position="126"/>
    </location>
</feature>
<dbReference type="OrthoDB" id="1235060at2"/>
<organism evidence="2 3">
    <name type="scientific">Chryseobacterium taichungense</name>
    <dbReference type="NCBI Taxonomy" id="295069"/>
    <lineage>
        <taxon>Bacteria</taxon>
        <taxon>Pseudomonadati</taxon>
        <taxon>Bacteroidota</taxon>
        <taxon>Flavobacteriia</taxon>
        <taxon>Flavobacteriales</taxon>
        <taxon>Weeksellaceae</taxon>
        <taxon>Chryseobacterium group</taxon>
        <taxon>Chryseobacterium</taxon>
    </lineage>
</organism>
<evidence type="ECO:0000313" key="3">
    <source>
        <dbReference type="Proteomes" id="UP000199450"/>
    </source>
</evidence>